<dbReference type="PROSITE" id="PS50928">
    <property type="entry name" value="ABC_TM1"/>
    <property type="match status" value="1"/>
</dbReference>
<evidence type="ECO:0000256" key="4">
    <source>
        <dbReference type="ARBA" id="ARBA00022475"/>
    </source>
</evidence>
<dbReference type="Proteomes" id="UP000554054">
    <property type="component" value="Unassembled WGS sequence"/>
</dbReference>
<dbReference type="Pfam" id="PF00528">
    <property type="entry name" value="BPD_transp_1"/>
    <property type="match status" value="1"/>
</dbReference>
<dbReference type="NCBIfam" id="TIGR01726">
    <property type="entry name" value="HEQRo_perm_3TM"/>
    <property type="match status" value="1"/>
</dbReference>
<feature type="transmembrane region" description="Helical" evidence="9">
    <location>
        <begin position="23"/>
        <end position="44"/>
    </location>
</feature>
<evidence type="ECO:0000256" key="1">
    <source>
        <dbReference type="ARBA" id="ARBA00004651"/>
    </source>
</evidence>
<dbReference type="InterPro" id="IPR010065">
    <property type="entry name" value="AA_ABC_transptr_permease_3TM"/>
</dbReference>
<evidence type="ECO:0000256" key="6">
    <source>
        <dbReference type="ARBA" id="ARBA00022970"/>
    </source>
</evidence>
<keyword evidence="4" id="KW-1003">Cell membrane</keyword>
<dbReference type="Gene3D" id="1.10.3720.10">
    <property type="entry name" value="MetI-like"/>
    <property type="match status" value="1"/>
</dbReference>
<dbReference type="InterPro" id="IPR000515">
    <property type="entry name" value="MetI-like"/>
</dbReference>
<dbReference type="EMBL" id="JACCAE010000001">
    <property type="protein sequence ID" value="NYF99367.1"/>
    <property type="molecule type" value="Genomic_DNA"/>
</dbReference>
<dbReference type="GO" id="GO:0006865">
    <property type="term" value="P:amino acid transport"/>
    <property type="evidence" value="ECO:0007669"/>
    <property type="project" value="UniProtKB-KW"/>
</dbReference>
<protein>
    <submittedName>
        <fullName evidence="11">Glutamate transport system permease protein</fullName>
    </submittedName>
</protein>
<keyword evidence="6" id="KW-0029">Amino-acid transport</keyword>
<dbReference type="PANTHER" id="PTHR30614:SF37">
    <property type="entry name" value="AMINO-ACID ABC TRANSPORTER PERMEASE PROTEIN YHDX-RELATED"/>
    <property type="match status" value="1"/>
</dbReference>
<evidence type="ECO:0000256" key="7">
    <source>
        <dbReference type="ARBA" id="ARBA00022989"/>
    </source>
</evidence>
<dbReference type="SUPFAM" id="SSF161098">
    <property type="entry name" value="MetI-like"/>
    <property type="match status" value="1"/>
</dbReference>
<gene>
    <name evidence="11" type="ORF">BJY20_002759</name>
</gene>
<comment type="similarity">
    <text evidence="2">Belongs to the binding-protein-dependent transport system permease family. HisMQ subfamily.</text>
</comment>
<dbReference type="CDD" id="cd06261">
    <property type="entry name" value="TM_PBP2"/>
    <property type="match status" value="1"/>
</dbReference>
<accession>A0A852VQR4</accession>
<organism evidence="11 12">
    <name type="scientific">Janibacter cremeus</name>
    <dbReference type="NCBI Taxonomy" id="1285192"/>
    <lineage>
        <taxon>Bacteria</taxon>
        <taxon>Bacillati</taxon>
        <taxon>Actinomycetota</taxon>
        <taxon>Actinomycetes</taxon>
        <taxon>Micrococcales</taxon>
        <taxon>Intrasporangiaceae</taxon>
        <taxon>Janibacter</taxon>
    </lineage>
</organism>
<comment type="caution">
    <text evidence="11">The sequence shown here is derived from an EMBL/GenBank/DDBJ whole genome shotgun (WGS) entry which is preliminary data.</text>
</comment>
<feature type="transmembrane region" description="Helical" evidence="9">
    <location>
        <begin position="65"/>
        <end position="87"/>
    </location>
</feature>
<keyword evidence="12" id="KW-1185">Reference proteome</keyword>
<reference evidence="11 12" key="1">
    <citation type="submission" date="2020-07" db="EMBL/GenBank/DDBJ databases">
        <title>Sequencing the genomes of 1000 actinobacteria strains.</title>
        <authorList>
            <person name="Klenk H.-P."/>
        </authorList>
    </citation>
    <scope>NUCLEOTIDE SEQUENCE [LARGE SCALE GENOMIC DNA]</scope>
    <source>
        <strain evidence="11 12">DSM 26154</strain>
    </source>
</reference>
<evidence type="ECO:0000313" key="12">
    <source>
        <dbReference type="Proteomes" id="UP000554054"/>
    </source>
</evidence>
<sequence>MGPDYFSELIARLADGFLVTLRLLGWSLLFSTVLGTVLGAMRVSPLAPLRFVGTSYVNIFRNTPLVVLFLIVVVGLPGIGFLPDFFWRAVIALSTYTAAFVCECVRSGVNTVDPGQAEAARSIGMGFGASLRFVVLPQAFRAIIPPLVSVYIALTKNTSVAAVFGITEATYQLSNLIRDFPGSLWLNFFGIALGYILIVAVLSTIASWFERRVGVAA</sequence>
<dbReference type="RefSeq" id="WP_343062910.1">
    <property type="nucleotide sequence ID" value="NZ_JACCAE010000001.1"/>
</dbReference>
<keyword evidence="5 9" id="KW-0812">Transmembrane</keyword>
<evidence type="ECO:0000313" key="11">
    <source>
        <dbReference type="EMBL" id="NYF99367.1"/>
    </source>
</evidence>
<comment type="subcellular location">
    <subcellularLocation>
        <location evidence="1 9">Cell membrane</location>
        <topology evidence="1 9">Multi-pass membrane protein</topology>
    </subcellularLocation>
</comment>
<evidence type="ECO:0000256" key="8">
    <source>
        <dbReference type="ARBA" id="ARBA00023136"/>
    </source>
</evidence>
<feature type="domain" description="ABC transmembrane type-1" evidence="10">
    <location>
        <begin position="17"/>
        <end position="206"/>
    </location>
</feature>
<keyword evidence="3 9" id="KW-0813">Transport</keyword>
<dbReference type="GO" id="GO:0043190">
    <property type="term" value="C:ATP-binding cassette (ABC) transporter complex"/>
    <property type="evidence" value="ECO:0007669"/>
    <property type="project" value="InterPro"/>
</dbReference>
<dbReference type="AlphaFoldDB" id="A0A852VQR4"/>
<proteinExistence type="inferred from homology"/>
<evidence type="ECO:0000259" key="10">
    <source>
        <dbReference type="PROSITE" id="PS50928"/>
    </source>
</evidence>
<evidence type="ECO:0000256" key="9">
    <source>
        <dbReference type="RuleBase" id="RU363032"/>
    </source>
</evidence>
<dbReference type="InterPro" id="IPR035906">
    <property type="entry name" value="MetI-like_sf"/>
</dbReference>
<dbReference type="InterPro" id="IPR043429">
    <property type="entry name" value="ArtM/GltK/GlnP/TcyL/YhdX-like"/>
</dbReference>
<evidence type="ECO:0000256" key="2">
    <source>
        <dbReference type="ARBA" id="ARBA00010072"/>
    </source>
</evidence>
<name>A0A852VQR4_9MICO</name>
<feature type="transmembrane region" description="Helical" evidence="9">
    <location>
        <begin position="184"/>
        <end position="209"/>
    </location>
</feature>
<evidence type="ECO:0000256" key="3">
    <source>
        <dbReference type="ARBA" id="ARBA00022448"/>
    </source>
</evidence>
<evidence type="ECO:0000256" key="5">
    <source>
        <dbReference type="ARBA" id="ARBA00022692"/>
    </source>
</evidence>
<keyword evidence="7 9" id="KW-1133">Transmembrane helix</keyword>
<keyword evidence="8 9" id="KW-0472">Membrane</keyword>
<dbReference type="GO" id="GO:0022857">
    <property type="term" value="F:transmembrane transporter activity"/>
    <property type="evidence" value="ECO:0007669"/>
    <property type="project" value="InterPro"/>
</dbReference>
<dbReference type="PANTHER" id="PTHR30614">
    <property type="entry name" value="MEMBRANE COMPONENT OF AMINO ACID ABC TRANSPORTER"/>
    <property type="match status" value="1"/>
</dbReference>